<feature type="region of interest" description="Disordered" evidence="1">
    <location>
        <begin position="454"/>
        <end position="473"/>
    </location>
</feature>
<protein>
    <submittedName>
        <fullName evidence="3">Uncharacterized protein</fullName>
    </submittedName>
</protein>
<feature type="compositionally biased region" description="Low complexity" evidence="1">
    <location>
        <begin position="22"/>
        <end position="35"/>
    </location>
</feature>
<feature type="transmembrane region" description="Helical" evidence="2">
    <location>
        <begin position="990"/>
        <end position="1009"/>
    </location>
</feature>
<keyword evidence="4" id="KW-1185">Reference proteome</keyword>
<keyword evidence="2" id="KW-0472">Membrane</keyword>
<keyword evidence="2" id="KW-1133">Transmembrane helix</keyword>
<dbReference type="AlphaFoldDB" id="A0A8J4CPS9"/>
<feature type="compositionally biased region" description="Basic residues" evidence="1">
    <location>
        <begin position="36"/>
        <end position="45"/>
    </location>
</feature>
<feature type="region of interest" description="Disordered" evidence="1">
    <location>
        <begin position="22"/>
        <end position="45"/>
    </location>
</feature>
<evidence type="ECO:0000313" key="4">
    <source>
        <dbReference type="Proteomes" id="UP000747110"/>
    </source>
</evidence>
<feature type="region of interest" description="Disordered" evidence="1">
    <location>
        <begin position="305"/>
        <end position="329"/>
    </location>
</feature>
<feature type="region of interest" description="Disordered" evidence="1">
    <location>
        <begin position="363"/>
        <end position="393"/>
    </location>
</feature>
<dbReference type="OrthoDB" id="552719at2759"/>
<accession>A0A8J4CPS9</accession>
<gene>
    <name evidence="3" type="ORF">Vretifemale_11606</name>
</gene>
<comment type="caution">
    <text evidence="3">The sequence shown here is derived from an EMBL/GenBank/DDBJ whole genome shotgun (WGS) entry which is preliminary data.</text>
</comment>
<reference evidence="3" key="1">
    <citation type="journal article" date="2021" name="Proc. Natl. Acad. Sci. U.S.A.">
        <title>Three genomes in the algal genus Volvox reveal the fate of a haploid sex-determining region after a transition to homothallism.</title>
        <authorList>
            <person name="Yamamoto K."/>
            <person name="Hamaji T."/>
            <person name="Kawai-Toyooka H."/>
            <person name="Matsuzaki R."/>
            <person name="Takahashi F."/>
            <person name="Nishimura Y."/>
            <person name="Kawachi M."/>
            <person name="Noguchi H."/>
            <person name="Minakuchi Y."/>
            <person name="Umen J.G."/>
            <person name="Toyoda A."/>
            <person name="Nozaki H."/>
        </authorList>
    </citation>
    <scope>NUCLEOTIDE SEQUENCE</scope>
    <source>
        <strain evidence="3">NIES-3786</strain>
    </source>
</reference>
<name>A0A8J4CPS9_9CHLO</name>
<organism evidence="3 4">
    <name type="scientific">Volvox reticuliferus</name>
    <dbReference type="NCBI Taxonomy" id="1737510"/>
    <lineage>
        <taxon>Eukaryota</taxon>
        <taxon>Viridiplantae</taxon>
        <taxon>Chlorophyta</taxon>
        <taxon>core chlorophytes</taxon>
        <taxon>Chlorophyceae</taxon>
        <taxon>CS clade</taxon>
        <taxon>Chlamydomonadales</taxon>
        <taxon>Volvocaceae</taxon>
        <taxon>Volvox</taxon>
    </lineage>
</organism>
<feature type="compositionally biased region" description="Gly residues" evidence="1">
    <location>
        <begin position="836"/>
        <end position="848"/>
    </location>
</feature>
<keyword evidence="2" id="KW-0812">Transmembrane</keyword>
<sequence length="1010" mass="103801">VLSAADAVGPSNCAACDAPVAAASGGSNGSSWRQRPVSRRQRRSKHLRTTTFSIFHYDILCTGETRATRTIDMYDAREHGGRGDTSDISCTGAGAVMPAAAVMAEEDRSGAHSLFGYTVEVDHDYDSSSARAANYDGDVVSYNSLLLRRVSSSVIERAAALSAAAATVTSTSSPVEFVASVGADPPAAEGSLIPSGEPTEAQRPAIDPRIAFVHDEGIDNTTAAAAAAMAVALRGDGGDVSPFTSLAATAAAIDYDTTGGAADPFVLTSLPNPVLIPCAFVPPASSTARIRMAIQGLPASWAPARRAPPAELEESPRGHHQHHHREQQQEVLVAGEVGRRTVGGEGAVRLNGGMMPEVVRQQQRQAVANDPPSVDGAVSRMSPHDVAQQQHYRSSVDFEQRQFDSVATLHGGGGTGSDSGRAGVLVSPPPQHQIHPPYNNPRPRHVDNTAGARSPITNGLRRSGTGSAEAPSGSTLSYNYSEVLVPLPVPLPRAEILQPAATYADPTGPMIAPFLDVGSATSLFSSARLPRIAASLTAAPLRLSFTSHTGLVSEASAGTGTGAAPAAAPTTSPTVEVRHRGCGLGAASCTAATRPPSARAPRGTTVVRAGEPLSLLTGQLLQPANTLDPVAVQTAAASAAAPTALAAATTAGGMMAAAHGVPATGRFSPAAASRHRAVQDSAVDITVPIMPGSLDLASMVSGLQRGPEYGQHMQDMAVPLLAWLCRAGRPVAAGTVLRGLIQHRGMRFVDVCAEVRRQPQYDGMSFLHLAVQSGSRAMLAAVAEWQQTYGSVLAWDELCTVGLAPVHLAAALAVTRASEPETLDGRAADAMTDPRVGGGVSGGSDGGRGSTLNEAGLATLTWLLQHYPAVRGMWSTALDAYGSTPGAILSFQLAGLTPDAADRVRSALLPLVGPEEVWCKSVLAAPSGSGSSGLGDCGDGAAARQLLGDGLWGRVAATLEHWLAAVRRPPLPLVPTDTAGSTSMARNEPGGTVVALLVAAVLWLLLCSVL</sequence>
<evidence type="ECO:0000256" key="2">
    <source>
        <dbReference type="SAM" id="Phobius"/>
    </source>
</evidence>
<evidence type="ECO:0000256" key="1">
    <source>
        <dbReference type="SAM" id="MobiDB-lite"/>
    </source>
</evidence>
<feature type="compositionally biased region" description="Low complexity" evidence="1">
    <location>
        <begin position="557"/>
        <end position="574"/>
    </location>
</feature>
<dbReference type="Proteomes" id="UP000747110">
    <property type="component" value="Unassembled WGS sequence"/>
</dbReference>
<evidence type="ECO:0000313" key="3">
    <source>
        <dbReference type="EMBL" id="GIL82727.1"/>
    </source>
</evidence>
<feature type="region of interest" description="Disordered" evidence="1">
    <location>
        <begin position="829"/>
        <end position="848"/>
    </location>
</feature>
<dbReference type="EMBL" id="BNCP01000025">
    <property type="protein sequence ID" value="GIL82727.1"/>
    <property type="molecule type" value="Genomic_DNA"/>
</dbReference>
<feature type="region of interest" description="Disordered" evidence="1">
    <location>
        <begin position="557"/>
        <end position="576"/>
    </location>
</feature>
<feature type="non-terminal residue" evidence="3">
    <location>
        <position position="1"/>
    </location>
</feature>
<proteinExistence type="predicted"/>